<feature type="chain" id="PRO_5046084758" evidence="2">
    <location>
        <begin position="30"/>
        <end position="456"/>
    </location>
</feature>
<dbReference type="Proteomes" id="UP001595850">
    <property type="component" value="Unassembled WGS sequence"/>
</dbReference>
<keyword evidence="4" id="KW-1185">Reference proteome</keyword>
<dbReference type="EMBL" id="JBHSBM010000024">
    <property type="protein sequence ID" value="MFC4060844.1"/>
    <property type="molecule type" value="Genomic_DNA"/>
</dbReference>
<sequence length="456" mass="47153">MRLTLRRAVAAGSMLALIGAVAPAAAAHAQDEPRSCREEFAADAPAYVQCFWLATPEEAVDIARFWGADDSANLRAAEPYPGLFIDCSAPGTSCPEPQDGGADGDENSPLPEGAEDGGAPECEAGQECAVGGHHEGGNGTNGPETGSGTRPAAATPPTPAAQPTPAAAAVTGPVTAEEVAAAARTPVGQAVTAAKGAGLRVWLDTELADDWKAGEAAFTAAVKRIGALAARPEVAGIRFSARLGYDTAFATHEEVSAFVTAASAALRRAAPGKQLGVHTVVPEFACGAVEACKTEMAKRYPLLAPERIEAYLTAAGLDQLTLDGGLLRGGYTAWGIDAGAAQRNQSIQVRARAWDVLTRIAAEETGLVGDVTAEEVAERVSAPLKDGAAQQVNLWTRLQDGQGGVKRLTAWDTLERLGPLQRRMAAVYDPATPETDPAADLRRITGVFGQVYLTTP</sequence>
<evidence type="ECO:0000256" key="1">
    <source>
        <dbReference type="SAM" id="MobiDB-lite"/>
    </source>
</evidence>
<accession>A0ABV8IA52</accession>
<feature type="signal peptide" evidence="2">
    <location>
        <begin position="1"/>
        <end position="29"/>
    </location>
</feature>
<name>A0ABV8IA52_9ACTN</name>
<feature type="compositionally biased region" description="Low complexity" evidence="1">
    <location>
        <begin position="141"/>
        <end position="153"/>
    </location>
</feature>
<protein>
    <submittedName>
        <fullName evidence="3">Uncharacterized protein</fullName>
    </submittedName>
</protein>
<comment type="caution">
    <text evidence="3">The sequence shown here is derived from an EMBL/GenBank/DDBJ whole genome shotgun (WGS) entry which is preliminary data.</text>
</comment>
<feature type="compositionally biased region" description="Low complexity" evidence="1">
    <location>
        <begin position="163"/>
        <end position="172"/>
    </location>
</feature>
<evidence type="ECO:0000313" key="4">
    <source>
        <dbReference type="Proteomes" id="UP001595850"/>
    </source>
</evidence>
<organism evidence="3 4">
    <name type="scientific">Planomonospora corallina</name>
    <dbReference type="NCBI Taxonomy" id="1806052"/>
    <lineage>
        <taxon>Bacteria</taxon>
        <taxon>Bacillati</taxon>
        <taxon>Actinomycetota</taxon>
        <taxon>Actinomycetes</taxon>
        <taxon>Streptosporangiales</taxon>
        <taxon>Streptosporangiaceae</taxon>
        <taxon>Planomonospora</taxon>
    </lineage>
</organism>
<keyword evidence="2" id="KW-0732">Signal</keyword>
<evidence type="ECO:0000256" key="2">
    <source>
        <dbReference type="SAM" id="SignalP"/>
    </source>
</evidence>
<evidence type="ECO:0000313" key="3">
    <source>
        <dbReference type="EMBL" id="MFC4060844.1"/>
    </source>
</evidence>
<reference evidence="4" key="1">
    <citation type="journal article" date="2019" name="Int. J. Syst. Evol. Microbiol.">
        <title>The Global Catalogue of Microorganisms (GCM) 10K type strain sequencing project: providing services to taxonomists for standard genome sequencing and annotation.</title>
        <authorList>
            <consortium name="The Broad Institute Genomics Platform"/>
            <consortium name="The Broad Institute Genome Sequencing Center for Infectious Disease"/>
            <person name="Wu L."/>
            <person name="Ma J."/>
        </authorList>
    </citation>
    <scope>NUCLEOTIDE SEQUENCE [LARGE SCALE GENOMIC DNA]</scope>
    <source>
        <strain evidence="4">TBRC 4489</strain>
    </source>
</reference>
<gene>
    <name evidence="3" type="ORF">ACFOWE_21285</name>
</gene>
<feature type="region of interest" description="Disordered" evidence="1">
    <location>
        <begin position="88"/>
        <end position="172"/>
    </location>
</feature>
<dbReference type="RefSeq" id="WP_377290474.1">
    <property type="nucleotide sequence ID" value="NZ_JBHSBM010000024.1"/>
</dbReference>
<proteinExistence type="predicted"/>